<feature type="binding site" evidence="13">
    <location>
        <position position="483"/>
    </location>
    <ligand>
        <name>Zn(2+)</name>
        <dbReference type="ChEBI" id="CHEBI:29105"/>
        <label>2</label>
    </ligand>
</feature>
<dbReference type="InterPro" id="IPR008139">
    <property type="entry name" value="SaposinB_dom"/>
</dbReference>
<feature type="binding site" evidence="13">
    <location>
        <position position="212"/>
    </location>
    <ligand>
        <name>Zn(2+)</name>
        <dbReference type="ChEBI" id="CHEBI:29105"/>
        <label>1</label>
    </ligand>
</feature>
<evidence type="ECO:0000256" key="4">
    <source>
        <dbReference type="ARBA" id="ARBA00022723"/>
    </source>
</evidence>
<dbReference type="InterPro" id="IPR011001">
    <property type="entry name" value="Saposin-like"/>
</dbReference>
<feature type="binding site" evidence="13">
    <location>
        <position position="485"/>
    </location>
    <ligand>
        <name>Zn(2+)</name>
        <dbReference type="ChEBI" id="CHEBI:29105"/>
        <label>1</label>
    </ligand>
</feature>
<feature type="disulfide bond" evidence="14">
    <location>
        <begin position="610"/>
        <end position="614"/>
    </location>
</feature>
<keyword evidence="17" id="KW-1185">Reference proteome</keyword>
<dbReference type="CDD" id="cd00842">
    <property type="entry name" value="MPP_ASMase"/>
    <property type="match status" value="1"/>
</dbReference>
<dbReference type="GO" id="GO:0016798">
    <property type="term" value="F:hydrolase activity, acting on glycosyl bonds"/>
    <property type="evidence" value="ECO:0007669"/>
    <property type="project" value="UniProtKB-KW"/>
</dbReference>
<dbReference type="SUPFAM" id="SSF47862">
    <property type="entry name" value="Saposin"/>
    <property type="match status" value="1"/>
</dbReference>
<feature type="binding site" evidence="13">
    <location>
        <position position="300"/>
    </location>
    <ligand>
        <name>Zn(2+)</name>
        <dbReference type="ChEBI" id="CHEBI:29105"/>
        <label>2</label>
    </ligand>
</feature>
<evidence type="ECO:0000256" key="7">
    <source>
        <dbReference type="ARBA" id="ARBA00022833"/>
    </source>
</evidence>
<comment type="function">
    <text evidence="12">Converts sphingomyelin to ceramide.</text>
</comment>
<name>A0A7E4V112_PANRE</name>
<feature type="binding site" evidence="13">
    <location>
        <position position="340"/>
    </location>
    <ligand>
        <name>Zn(2+)</name>
        <dbReference type="ChEBI" id="CHEBI:29105"/>
        <label>2</label>
    </ligand>
</feature>
<sequence length="637" mass="72187">MIFQHRTGTGFDDYKKVDHPGEHASSLQKVQQFDLCVEFGATGRDNMTLFYKTVIPVILIFLIIAVFSQVSYSKPIETPVGSKAPLIFGRLDCTLCNVLVSGIDALLKQDKTDAEIDQFVVSTCINLKIEQPHVCRHIVTEFADELYFVIERSVLSPREVCGLFVPDCVTAGNPFNQTWPIEIPPNKPAVQSWPTPAPGKPTLRVLHLTDLHADPDYAVGTEADCSNHELINTYAFCCREFTDDKTGKYKVDGRDSSIKTPAGKWGSIAKCDIPYRTLEATFEHIAKDAGKLDYIMLTGDLEPHAIWDYTKETTTTIINNINGLLDKHFPGIPIIQSLGNHEGVPMDAMAPRSIPEYETRGPQWLYTELNKAWSKWLPASTSETINYRASYSFMLYDKLKIISLNSVYCSSYNFYLYINATDPDDTLQWLSSELLSAEKAGQKVHIISHIPTGDAYCLQAWANNYYKLVNRFEGTIMAQFYGHTHFDHFYMYFDEFDPSSRPTGVAIVGPSVTTYSHVNPAYKIYTIDGDYDGSSFTMIDEDTYWANITRANEEDKVTYELEYNRKAAFNMPDLSPASFHDLLMRLTTDDTLLDKYITYYHRNDATLKTCDKTCRKKFICAAMTGESRAEKTFCKNL</sequence>
<dbReference type="Pfam" id="PF00149">
    <property type="entry name" value="Metallophos"/>
    <property type="match status" value="1"/>
</dbReference>
<protein>
    <recommendedName>
        <fullName evidence="12">Sphingomyelin phosphodiesterase</fullName>
        <ecNumber evidence="12">3.1.4.12</ecNumber>
    </recommendedName>
</protein>
<dbReference type="InterPro" id="IPR041805">
    <property type="entry name" value="ASMase/PPN1_MPP"/>
</dbReference>
<dbReference type="GO" id="GO:0016020">
    <property type="term" value="C:membrane"/>
    <property type="evidence" value="ECO:0007669"/>
    <property type="project" value="GOC"/>
</dbReference>
<evidence type="ECO:0000256" key="3">
    <source>
        <dbReference type="ARBA" id="ARBA00022525"/>
    </source>
</evidence>
<evidence type="ECO:0000256" key="5">
    <source>
        <dbReference type="ARBA" id="ARBA00022729"/>
    </source>
</evidence>
<evidence type="ECO:0000256" key="14">
    <source>
        <dbReference type="PIRSR" id="PIRSR000948-2"/>
    </source>
</evidence>
<dbReference type="GO" id="GO:0046513">
    <property type="term" value="P:ceramide biosynthetic process"/>
    <property type="evidence" value="ECO:0007669"/>
    <property type="project" value="TreeGrafter"/>
</dbReference>
<dbReference type="PANTHER" id="PTHR10340:SF54">
    <property type="entry name" value="SPHINGOMYELIN PHOSPHODIESTERASE 2"/>
    <property type="match status" value="1"/>
</dbReference>
<dbReference type="Proteomes" id="UP000492821">
    <property type="component" value="Unassembled WGS sequence"/>
</dbReference>
<comment type="similarity">
    <text evidence="2 12">Belongs to the acid sphingomyelinase family.</text>
</comment>
<keyword evidence="6 12" id="KW-0378">Hydrolase</keyword>
<dbReference type="SMART" id="SM00741">
    <property type="entry name" value="SapB"/>
    <property type="match status" value="1"/>
</dbReference>
<comment type="cofactor">
    <cofactor evidence="13">
        <name>Zn(2+)</name>
        <dbReference type="ChEBI" id="CHEBI:29105"/>
    </cofactor>
    <text evidence="13">Binds 2 Zn(2+) ions per subunit.</text>
</comment>
<dbReference type="InterPro" id="IPR045473">
    <property type="entry name" value="ASM_C"/>
</dbReference>
<feature type="disulfide bond" evidence="14">
    <location>
        <begin position="96"/>
        <end position="161"/>
    </location>
</feature>
<dbReference type="SUPFAM" id="SSF56300">
    <property type="entry name" value="Metallo-dependent phosphatases"/>
    <property type="match status" value="1"/>
</dbReference>
<reference evidence="17" key="1">
    <citation type="journal article" date="2013" name="Genetics">
        <title>The draft genome and transcriptome of Panagrellus redivivus are shaped by the harsh demands of a free-living lifestyle.</title>
        <authorList>
            <person name="Srinivasan J."/>
            <person name="Dillman A.R."/>
            <person name="Macchietto M.G."/>
            <person name="Heikkinen L."/>
            <person name="Lakso M."/>
            <person name="Fracchia K.M."/>
            <person name="Antoshechkin I."/>
            <person name="Mortazavi A."/>
            <person name="Wong G."/>
            <person name="Sternberg P.W."/>
        </authorList>
    </citation>
    <scope>NUCLEOTIDE SEQUENCE [LARGE SCALE GENOMIC DNA]</scope>
    <source>
        <strain evidence="17">MT8872</strain>
    </source>
</reference>
<evidence type="ECO:0000256" key="2">
    <source>
        <dbReference type="ARBA" id="ARBA00008234"/>
    </source>
</evidence>
<keyword evidence="3" id="KW-0964">Secreted</keyword>
<feature type="disulfide bond" evidence="14">
    <location>
        <begin position="225"/>
        <end position="237"/>
    </location>
</feature>
<evidence type="ECO:0000256" key="10">
    <source>
        <dbReference type="ARBA" id="ARBA00023295"/>
    </source>
</evidence>
<feature type="transmembrane region" description="Helical" evidence="15">
    <location>
        <begin position="49"/>
        <end position="67"/>
    </location>
</feature>
<comment type="subcellular location">
    <subcellularLocation>
        <location evidence="1">Secreted</location>
    </subcellularLocation>
</comment>
<dbReference type="EC" id="3.1.4.12" evidence="12"/>
<keyword evidence="15" id="KW-1133">Transmembrane helix</keyword>
<evidence type="ECO:0000256" key="12">
    <source>
        <dbReference type="PIRNR" id="PIRNR000948"/>
    </source>
</evidence>
<evidence type="ECO:0000256" key="15">
    <source>
        <dbReference type="SAM" id="Phobius"/>
    </source>
</evidence>
<keyword evidence="7 13" id="KW-0862">Zinc</keyword>
<dbReference type="GO" id="GO:0061750">
    <property type="term" value="F:acid sphingomyelin phosphodiesterase activity"/>
    <property type="evidence" value="ECO:0007669"/>
    <property type="project" value="TreeGrafter"/>
</dbReference>
<dbReference type="PANTHER" id="PTHR10340">
    <property type="entry name" value="SPHINGOMYELIN PHOSPHODIESTERASE"/>
    <property type="match status" value="1"/>
</dbReference>
<keyword evidence="10 12" id="KW-0326">Glycosidase</keyword>
<dbReference type="Gene3D" id="1.10.225.10">
    <property type="entry name" value="Saposin-like"/>
    <property type="match status" value="1"/>
</dbReference>
<dbReference type="PROSITE" id="PS50015">
    <property type="entry name" value="SAP_B"/>
    <property type="match status" value="1"/>
</dbReference>
<feature type="disulfide bond" evidence="14">
    <location>
        <begin position="124"/>
        <end position="135"/>
    </location>
</feature>
<evidence type="ECO:0000256" key="11">
    <source>
        <dbReference type="ARBA" id="ARBA00047268"/>
    </source>
</evidence>
<feature type="domain" description="Saposin B-type" evidence="16">
    <location>
        <begin position="89"/>
        <end position="172"/>
    </location>
</feature>
<feature type="binding site" evidence="13">
    <location>
        <position position="210"/>
    </location>
    <ligand>
        <name>Zn(2+)</name>
        <dbReference type="ChEBI" id="CHEBI:29105"/>
        <label>1</label>
    </ligand>
</feature>
<evidence type="ECO:0000256" key="9">
    <source>
        <dbReference type="ARBA" id="ARBA00023180"/>
    </source>
</evidence>
<dbReference type="WBParaSite" id="Pan_g15272.t1">
    <property type="protein sequence ID" value="Pan_g15272.t1"/>
    <property type="gene ID" value="Pan_g15272"/>
</dbReference>
<keyword evidence="8 14" id="KW-1015">Disulfide bond</keyword>
<evidence type="ECO:0000313" key="17">
    <source>
        <dbReference type="Proteomes" id="UP000492821"/>
    </source>
</evidence>
<dbReference type="Gene3D" id="3.60.21.10">
    <property type="match status" value="1"/>
</dbReference>
<dbReference type="Pfam" id="PF19272">
    <property type="entry name" value="ASMase_C"/>
    <property type="match status" value="1"/>
</dbReference>
<dbReference type="InterPro" id="IPR004843">
    <property type="entry name" value="Calcineurin-like_PHP"/>
</dbReference>
<feature type="disulfide bond" evidence="14">
    <location>
        <begin position="409"/>
        <end position="457"/>
    </location>
</feature>
<dbReference type="GO" id="GO:0046872">
    <property type="term" value="F:metal ion binding"/>
    <property type="evidence" value="ECO:0007669"/>
    <property type="project" value="UniProtKB-KW"/>
</dbReference>
<feature type="disulfide bond" evidence="14">
    <location>
        <begin position="620"/>
        <end position="634"/>
    </location>
</feature>
<dbReference type="GO" id="GO:0005615">
    <property type="term" value="C:extracellular space"/>
    <property type="evidence" value="ECO:0007669"/>
    <property type="project" value="TreeGrafter"/>
</dbReference>
<proteinExistence type="inferred from homology"/>
<keyword evidence="5" id="KW-0732">Signal</keyword>
<dbReference type="AlphaFoldDB" id="A0A7E4V112"/>
<dbReference type="InterPro" id="IPR029052">
    <property type="entry name" value="Metallo-depent_PP-like"/>
</dbReference>
<evidence type="ECO:0000256" key="1">
    <source>
        <dbReference type="ARBA" id="ARBA00004613"/>
    </source>
</evidence>
<evidence type="ECO:0000313" key="18">
    <source>
        <dbReference type="WBParaSite" id="Pan_g15272.t1"/>
    </source>
</evidence>
<keyword evidence="15" id="KW-0812">Transmembrane</keyword>
<dbReference type="GO" id="GO:0005764">
    <property type="term" value="C:lysosome"/>
    <property type="evidence" value="ECO:0007669"/>
    <property type="project" value="TreeGrafter"/>
</dbReference>
<evidence type="ECO:0000256" key="8">
    <source>
        <dbReference type="ARBA" id="ARBA00023157"/>
    </source>
</evidence>
<evidence type="ECO:0000256" key="13">
    <source>
        <dbReference type="PIRSR" id="PIRSR000948-1"/>
    </source>
</evidence>
<evidence type="ECO:0000256" key="6">
    <source>
        <dbReference type="ARBA" id="ARBA00022801"/>
    </source>
</evidence>
<comment type="catalytic activity">
    <reaction evidence="11">
        <text>a sphingomyelin + H2O = phosphocholine + an N-acylsphing-4-enine + H(+)</text>
        <dbReference type="Rhea" id="RHEA:19253"/>
        <dbReference type="ChEBI" id="CHEBI:15377"/>
        <dbReference type="ChEBI" id="CHEBI:15378"/>
        <dbReference type="ChEBI" id="CHEBI:17636"/>
        <dbReference type="ChEBI" id="CHEBI:52639"/>
        <dbReference type="ChEBI" id="CHEBI:295975"/>
        <dbReference type="EC" id="3.1.4.12"/>
    </reaction>
    <physiologicalReaction direction="left-to-right" evidence="11">
        <dbReference type="Rhea" id="RHEA:19254"/>
    </physiologicalReaction>
</comment>
<reference evidence="18" key="2">
    <citation type="submission" date="2020-10" db="UniProtKB">
        <authorList>
            <consortium name="WormBaseParasite"/>
        </authorList>
    </citation>
    <scope>IDENTIFICATION</scope>
</reference>
<feature type="disulfide bond" evidence="14">
    <location>
        <begin position="238"/>
        <end position="271"/>
    </location>
</feature>
<organism evidence="17 18">
    <name type="scientific">Panagrellus redivivus</name>
    <name type="common">Microworm</name>
    <dbReference type="NCBI Taxonomy" id="6233"/>
    <lineage>
        <taxon>Eukaryota</taxon>
        <taxon>Metazoa</taxon>
        <taxon>Ecdysozoa</taxon>
        <taxon>Nematoda</taxon>
        <taxon>Chromadorea</taxon>
        <taxon>Rhabditida</taxon>
        <taxon>Tylenchina</taxon>
        <taxon>Panagrolaimomorpha</taxon>
        <taxon>Panagrolaimoidea</taxon>
        <taxon>Panagrolaimidae</taxon>
        <taxon>Panagrellus</taxon>
    </lineage>
</organism>
<evidence type="ECO:0000259" key="16">
    <source>
        <dbReference type="PROSITE" id="PS50015"/>
    </source>
</evidence>
<dbReference type="InterPro" id="IPR011160">
    <property type="entry name" value="Sphingomy_PDE"/>
</dbReference>
<accession>A0A7E4V112</accession>
<keyword evidence="15" id="KW-0472">Membrane</keyword>
<dbReference type="PIRSF" id="PIRSF000948">
    <property type="entry name" value="Sphingomy_PDE"/>
    <property type="match status" value="1"/>
</dbReference>
<feature type="binding site" evidence="13">
    <location>
        <position position="300"/>
    </location>
    <ligand>
        <name>Zn(2+)</name>
        <dbReference type="ChEBI" id="CHEBI:29105"/>
        <label>1</label>
    </ligand>
</feature>
<feature type="binding site" evidence="13">
    <location>
        <position position="449"/>
    </location>
    <ligand>
        <name>Zn(2+)</name>
        <dbReference type="ChEBI" id="CHEBI:29105"/>
        <label>2</label>
    </ligand>
</feature>
<dbReference type="GO" id="GO:0006685">
    <property type="term" value="P:sphingomyelin catabolic process"/>
    <property type="evidence" value="ECO:0007669"/>
    <property type="project" value="UniProtKB-UniRule"/>
</dbReference>
<keyword evidence="4 13" id="KW-0479">Metal-binding</keyword>
<keyword evidence="9" id="KW-0325">Glycoprotein</keyword>